<evidence type="ECO:0000256" key="1">
    <source>
        <dbReference type="SAM" id="MobiDB-lite"/>
    </source>
</evidence>
<reference evidence="2 3" key="1">
    <citation type="submission" date="2021-06" db="EMBL/GenBank/DDBJ databases">
        <authorList>
            <person name="Palmer J.M."/>
        </authorList>
    </citation>
    <scope>NUCLEOTIDE SEQUENCE [LARGE SCALE GENOMIC DNA]</scope>
    <source>
        <strain evidence="3">if_2019</strain>
        <tissue evidence="2">Muscle</tissue>
    </source>
</reference>
<proteinExistence type="predicted"/>
<gene>
    <name evidence="2" type="ORF">ILYODFUR_002114</name>
</gene>
<organism evidence="2 3">
    <name type="scientific">Ilyodon furcidens</name>
    <name type="common">goldbreast splitfin</name>
    <dbReference type="NCBI Taxonomy" id="33524"/>
    <lineage>
        <taxon>Eukaryota</taxon>
        <taxon>Metazoa</taxon>
        <taxon>Chordata</taxon>
        <taxon>Craniata</taxon>
        <taxon>Vertebrata</taxon>
        <taxon>Euteleostomi</taxon>
        <taxon>Actinopterygii</taxon>
        <taxon>Neopterygii</taxon>
        <taxon>Teleostei</taxon>
        <taxon>Neoteleostei</taxon>
        <taxon>Acanthomorphata</taxon>
        <taxon>Ovalentaria</taxon>
        <taxon>Atherinomorphae</taxon>
        <taxon>Cyprinodontiformes</taxon>
        <taxon>Goodeidae</taxon>
        <taxon>Ilyodon</taxon>
    </lineage>
</organism>
<dbReference type="Proteomes" id="UP001482620">
    <property type="component" value="Unassembled WGS sequence"/>
</dbReference>
<feature type="compositionally biased region" description="Polar residues" evidence="1">
    <location>
        <begin position="21"/>
        <end position="46"/>
    </location>
</feature>
<evidence type="ECO:0000313" key="2">
    <source>
        <dbReference type="EMBL" id="MEQ2223917.1"/>
    </source>
</evidence>
<name>A0ABV0SVA7_9TELE</name>
<accession>A0ABV0SVA7</accession>
<keyword evidence="3" id="KW-1185">Reference proteome</keyword>
<evidence type="ECO:0000313" key="3">
    <source>
        <dbReference type="Proteomes" id="UP001482620"/>
    </source>
</evidence>
<protein>
    <submittedName>
        <fullName evidence="2">Uncharacterized protein</fullName>
    </submittedName>
</protein>
<feature type="region of interest" description="Disordered" evidence="1">
    <location>
        <begin position="1"/>
        <end position="52"/>
    </location>
</feature>
<comment type="caution">
    <text evidence="2">The sequence shown here is derived from an EMBL/GenBank/DDBJ whole genome shotgun (WGS) entry which is preliminary data.</text>
</comment>
<dbReference type="EMBL" id="JAHRIQ010011682">
    <property type="protein sequence ID" value="MEQ2223917.1"/>
    <property type="molecule type" value="Genomic_DNA"/>
</dbReference>
<sequence>MLKQSTVAQGRVRTETHHGTIRQTSGKDLQAAQTECNNPATKSHCNSKPEKDVSCVSSIDSLRSAPSPTTLHG</sequence>